<dbReference type="EMBL" id="JAPFFF010000004">
    <property type="protein sequence ID" value="KAK8891940.1"/>
    <property type="molecule type" value="Genomic_DNA"/>
</dbReference>
<evidence type="ECO:0000259" key="1">
    <source>
        <dbReference type="Pfam" id="PF13358"/>
    </source>
</evidence>
<dbReference type="InterPro" id="IPR038717">
    <property type="entry name" value="Tc1-like_DDE_dom"/>
</dbReference>
<name>A0ABR2KLD8_9EUKA</name>
<feature type="domain" description="Tc1-like transposase DDE" evidence="1">
    <location>
        <begin position="76"/>
        <end position="139"/>
    </location>
</feature>
<dbReference type="Gene3D" id="3.30.420.10">
    <property type="entry name" value="Ribonuclease H-like superfamily/Ribonuclease H"/>
    <property type="match status" value="1"/>
</dbReference>
<evidence type="ECO:0000313" key="3">
    <source>
        <dbReference type="Proteomes" id="UP001470230"/>
    </source>
</evidence>
<organism evidence="2 3">
    <name type="scientific">Tritrichomonas musculus</name>
    <dbReference type="NCBI Taxonomy" id="1915356"/>
    <lineage>
        <taxon>Eukaryota</taxon>
        <taxon>Metamonada</taxon>
        <taxon>Parabasalia</taxon>
        <taxon>Tritrichomonadida</taxon>
        <taxon>Tritrichomonadidae</taxon>
        <taxon>Tritrichomonas</taxon>
    </lineage>
</organism>
<evidence type="ECO:0000313" key="2">
    <source>
        <dbReference type="EMBL" id="KAK8891940.1"/>
    </source>
</evidence>
<dbReference type="InterPro" id="IPR036397">
    <property type="entry name" value="RNaseH_sf"/>
</dbReference>
<gene>
    <name evidence="2" type="ORF">M9Y10_029162</name>
</gene>
<dbReference type="Proteomes" id="UP001470230">
    <property type="component" value="Unassembled WGS sequence"/>
</dbReference>
<dbReference type="Pfam" id="PF13358">
    <property type="entry name" value="DDE_3"/>
    <property type="match status" value="1"/>
</dbReference>
<reference evidence="2 3" key="1">
    <citation type="submission" date="2024-04" db="EMBL/GenBank/DDBJ databases">
        <title>Tritrichomonas musculus Genome.</title>
        <authorList>
            <person name="Alves-Ferreira E."/>
            <person name="Grigg M."/>
            <person name="Lorenzi H."/>
            <person name="Galac M."/>
        </authorList>
    </citation>
    <scope>NUCLEOTIDE SEQUENCE [LARGE SCALE GENOMIC DNA]</scope>
    <source>
        <strain evidence="2 3">EAF2021</strain>
    </source>
</reference>
<accession>A0ABR2KLD8</accession>
<protein>
    <recommendedName>
        <fullName evidence="1">Tc1-like transposase DDE domain-containing protein</fullName>
    </recommendedName>
</protein>
<proteinExistence type="predicted"/>
<comment type="caution">
    <text evidence="2">The sequence shown here is derived from an EMBL/GenBank/DDBJ whole genome shotgun (WGS) entry which is preliminary data.</text>
</comment>
<sequence>MDETGLYSDSIPPYTWTFAEDNEAYVLSSGTKRRDTLVATISVDGSGLLTFIRHKNPRIKTKNGRKEIIEPGVKGMNINKMKKWIEEFKEYAEKGDILIIDNLSSHHNKEVLQMLEDYQIHVLFIPARCADVLSVLDNCFFAVYKSKWYEQLVLVDDLNDKEANAIDLFNHLIATNLGKRMYNRCGYTELFGEDDEDIDEIIKRNENDEDSD</sequence>
<keyword evidence="3" id="KW-1185">Reference proteome</keyword>